<evidence type="ECO:0000256" key="2">
    <source>
        <dbReference type="ARBA" id="ARBA00008333"/>
    </source>
</evidence>
<dbReference type="Proteomes" id="UP000033661">
    <property type="component" value="Unassembled WGS sequence"/>
</dbReference>
<sequence>MFKIALIVFRECLEISLLVGIILAVTKHIEKSRIYIIAGGMLGVVSASIFAFFTRKLSLSFGGMGDELFDSGIMILITILLSWTIIWMQGYGTKVKQHINNISTKIHEGNSSYLMLVFLVASTILREGTEIIILVYSISSVETITSSNYIQGLIIGATSGFLLGLIICFGLIKIANQKYIFKISTILLMLIAGGFAASAAGILTSSGLVMFLSDQVWDSSWLVADRSMIGKILHIVTGYIARPNGLQVLAYFTTILLINIFIQVRLRYSKNILAPLPKENTQQIS</sequence>
<feature type="transmembrane region" description="Helical" evidence="6">
    <location>
        <begin position="34"/>
        <end position="53"/>
    </location>
</feature>
<protein>
    <submittedName>
        <fullName evidence="7">Iron permease FTR1 family protein</fullName>
    </submittedName>
</protein>
<comment type="caution">
    <text evidence="7">The sequence shown here is derived from an EMBL/GenBank/DDBJ whole genome shotgun (WGS) entry which is preliminary data.</text>
</comment>
<evidence type="ECO:0000313" key="7">
    <source>
        <dbReference type="EMBL" id="KJV90135.1"/>
    </source>
</evidence>
<organism evidence="7 8">
    <name type="scientific">Rickettsia bellii str. RML An4</name>
    <dbReference type="NCBI Taxonomy" id="1359193"/>
    <lineage>
        <taxon>Bacteria</taxon>
        <taxon>Pseudomonadati</taxon>
        <taxon>Pseudomonadota</taxon>
        <taxon>Alphaproteobacteria</taxon>
        <taxon>Rickettsiales</taxon>
        <taxon>Rickettsiaceae</taxon>
        <taxon>Rickettsieae</taxon>
        <taxon>Rickettsia</taxon>
        <taxon>belli group</taxon>
    </lineage>
</organism>
<dbReference type="PANTHER" id="PTHR31632:SF2">
    <property type="entry name" value="PLASMA MEMBRANE IRON PERMEASE"/>
    <property type="match status" value="1"/>
</dbReference>
<proteinExistence type="inferred from homology"/>
<dbReference type="Pfam" id="PF03239">
    <property type="entry name" value="FTR1"/>
    <property type="match status" value="1"/>
</dbReference>
<evidence type="ECO:0000256" key="5">
    <source>
        <dbReference type="ARBA" id="ARBA00023136"/>
    </source>
</evidence>
<dbReference type="GO" id="GO:0033573">
    <property type="term" value="C:high-affinity iron permease complex"/>
    <property type="evidence" value="ECO:0007669"/>
    <property type="project" value="InterPro"/>
</dbReference>
<evidence type="ECO:0000256" key="4">
    <source>
        <dbReference type="ARBA" id="ARBA00022989"/>
    </source>
</evidence>
<comment type="subcellular location">
    <subcellularLocation>
        <location evidence="1">Membrane</location>
        <topology evidence="1">Multi-pass membrane protein</topology>
    </subcellularLocation>
</comment>
<accession>A0A0F3QC36</accession>
<feature type="transmembrane region" description="Helical" evidence="6">
    <location>
        <begin position="113"/>
        <end position="138"/>
    </location>
</feature>
<dbReference type="InterPro" id="IPR004923">
    <property type="entry name" value="FTR1/Fip1/EfeU"/>
</dbReference>
<feature type="transmembrane region" description="Helical" evidence="6">
    <location>
        <begin position="186"/>
        <end position="212"/>
    </location>
</feature>
<keyword evidence="5 6" id="KW-0472">Membrane</keyword>
<gene>
    <name evidence="7" type="ORF">RBEAN4_1137</name>
</gene>
<dbReference type="RefSeq" id="WP_045799029.1">
    <property type="nucleotide sequence ID" value="NZ_LAOI01000001.1"/>
</dbReference>
<keyword evidence="8" id="KW-1185">Reference proteome</keyword>
<dbReference type="PATRIC" id="fig|1359193.3.peg.1098"/>
<dbReference type="AlphaFoldDB" id="A0A0F3QC36"/>
<keyword evidence="4 6" id="KW-1133">Transmembrane helix</keyword>
<dbReference type="GO" id="GO:0015093">
    <property type="term" value="F:ferrous iron transmembrane transporter activity"/>
    <property type="evidence" value="ECO:0007669"/>
    <property type="project" value="TreeGrafter"/>
</dbReference>
<name>A0A0F3QC36_RICBE</name>
<dbReference type="PANTHER" id="PTHR31632">
    <property type="entry name" value="IRON TRANSPORTER FTH1"/>
    <property type="match status" value="1"/>
</dbReference>
<keyword evidence="3 6" id="KW-0812">Transmembrane</keyword>
<reference evidence="7 8" key="1">
    <citation type="submission" date="2015-02" db="EMBL/GenBank/DDBJ databases">
        <title>Genome Sequencing of Rickettsiales.</title>
        <authorList>
            <person name="Daugherty S.C."/>
            <person name="Su Q."/>
            <person name="Abolude K."/>
            <person name="Beier-Sexton M."/>
            <person name="Carlyon J.A."/>
            <person name="Carter R."/>
            <person name="Day N.P."/>
            <person name="Dumler S.J."/>
            <person name="Dyachenko V."/>
            <person name="Godinez A."/>
            <person name="Kurtti T.J."/>
            <person name="Lichay M."/>
            <person name="Mullins K.E."/>
            <person name="Ott S."/>
            <person name="Pappas-Brown V."/>
            <person name="Paris D.H."/>
            <person name="Patel P."/>
            <person name="Richards A.L."/>
            <person name="Sadzewicz L."/>
            <person name="Sears K."/>
            <person name="Seidman D."/>
            <person name="Sengamalay N."/>
            <person name="Stenos J."/>
            <person name="Tallon L.J."/>
            <person name="Vincent G."/>
            <person name="Fraser C.M."/>
            <person name="Munderloh U."/>
            <person name="Dunning-Hotopp J.C."/>
        </authorList>
    </citation>
    <scope>NUCLEOTIDE SEQUENCE [LARGE SCALE GENOMIC DNA]</scope>
    <source>
        <strain evidence="7 8">RML An4</strain>
    </source>
</reference>
<evidence type="ECO:0000313" key="8">
    <source>
        <dbReference type="Proteomes" id="UP000033661"/>
    </source>
</evidence>
<evidence type="ECO:0000256" key="1">
    <source>
        <dbReference type="ARBA" id="ARBA00004141"/>
    </source>
</evidence>
<dbReference type="EMBL" id="LAOI01000001">
    <property type="protein sequence ID" value="KJV90135.1"/>
    <property type="molecule type" value="Genomic_DNA"/>
</dbReference>
<feature type="transmembrane region" description="Helical" evidence="6">
    <location>
        <begin position="150"/>
        <end position="174"/>
    </location>
</feature>
<feature type="transmembrane region" description="Helical" evidence="6">
    <location>
        <begin position="73"/>
        <end position="92"/>
    </location>
</feature>
<feature type="transmembrane region" description="Helical" evidence="6">
    <location>
        <begin position="248"/>
        <end position="268"/>
    </location>
</feature>
<comment type="similarity">
    <text evidence="2">Belongs to the oxidase-dependent Fe transporter (OFeT) (TC 9.A.10.1) family.</text>
</comment>
<evidence type="ECO:0000256" key="6">
    <source>
        <dbReference type="SAM" id="Phobius"/>
    </source>
</evidence>
<evidence type="ECO:0000256" key="3">
    <source>
        <dbReference type="ARBA" id="ARBA00022692"/>
    </source>
</evidence>